<dbReference type="EMBL" id="LR133909">
    <property type="protein sequence ID" value="VDY42556.1"/>
    <property type="molecule type" value="Genomic_DNA"/>
</dbReference>
<dbReference type="AlphaFoldDB" id="A0A447JIQ6"/>
<proteinExistence type="predicted"/>
<sequence>MEWSHALFFYGRADKGNGGGIYWASKLLPILHRRPLVRYTLSLLSRHGTIRRSAVFLLDLLRTIAAKHGWFLRHGLFCIVNIDRGMAQLVLQDKRYSRITTRHAICGAAGR</sequence>
<evidence type="ECO:0000313" key="2">
    <source>
        <dbReference type="Proteomes" id="UP000281393"/>
    </source>
</evidence>
<evidence type="ECO:0000313" key="1">
    <source>
        <dbReference type="EMBL" id="VDY42556.1"/>
    </source>
</evidence>
<gene>
    <name evidence="1" type="primary">SBOV17141_2</name>
    <name evidence="1" type="ORF">NCTC7102_03306</name>
</gene>
<dbReference type="Proteomes" id="UP000281393">
    <property type="component" value="Chromosome"/>
</dbReference>
<organism evidence="1 2">
    <name type="scientific">Salmonella enterica subsp. enterica serovar Daytona</name>
    <dbReference type="NCBI Taxonomy" id="1962639"/>
    <lineage>
        <taxon>Bacteria</taxon>
        <taxon>Pseudomonadati</taxon>
        <taxon>Pseudomonadota</taxon>
        <taxon>Gammaproteobacteria</taxon>
        <taxon>Enterobacterales</taxon>
        <taxon>Enterobacteriaceae</taxon>
        <taxon>Salmonella</taxon>
    </lineage>
</organism>
<accession>A0A447JIQ6</accession>
<name>A0A447JIQ6_SALET</name>
<protein>
    <submittedName>
        <fullName evidence="1">Uncharacterized protein</fullName>
    </submittedName>
</protein>
<reference evidence="1 2" key="1">
    <citation type="submission" date="2018-12" db="EMBL/GenBank/DDBJ databases">
        <authorList>
            <consortium name="Pathogen Informatics"/>
        </authorList>
    </citation>
    <scope>NUCLEOTIDE SEQUENCE [LARGE SCALE GENOMIC DNA]</scope>
    <source>
        <strain evidence="1 2">NCTC7102</strain>
    </source>
</reference>